<comment type="subcellular location">
    <subcellularLocation>
        <location evidence="1">Endomembrane system</location>
        <topology evidence="1">Multi-pass membrane protein</topology>
    </subcellularLocation>
</comment>
<organism evidence="11 12">
    <name type="scientific">Thermocoleostomius sinensis A174</name>
    <dbReference type="NCBI Taxonomy" id="2016057"/>
    <lineage>
        <taxon>Bacteria</taxon>
        <taxon>Bacillati</taxon>
        <taxon>Cyanobacteriota</taxon>
        <taxon>Cyanophyceae</taxon>
        <taxon>Oculatellales</taxon>
        <taxon>Oculatellaceae</taxon>
        <taxon>Thermocoleostomius</taxon>
    </lineage>
</organism>
<dbReference type="PANTHER" id="PTHR31503">
    <property type="entry name" value="VACUOLAR CALCIUM ION TRANSPORTER"/>
    <property type="match status" value="1"/>
</dbReference>
<evidence type="ECO:0000256" key="3">
    <source>
        <dbReference type="ARBA" id="ARBA00022568"/>
    </source>
</evidence>
<evidence type="ECO:0000256" key="7">
    <source>
        <dbReference type="ARBA" id="ARBA00023065"/>
    </source>
</evidence>
<dbReference type="EMBL" id="CP113797">
    <property type="protein sequence ID" value="WAL60560.1"/>
    <property type="molecule type" value="Genomic_DNA"/>
</dbReference>
<evidence type="ECO:0000256" key="4">
    <source>
        <dbReference type="ARBA" id="ARBA00022692"/>
    </source>
</evidence>
<keyword evidence="4 9" id="KW-0812">Transmembrane</keyword>
<feature type="domain" description="Sodium/calcium exchanger membrane region" evidence="10">
    <location>
        <begin position="218"/>
        <end position="357"/>
    </location>
</feature>
<keyword evidence="12" id="KW-1185">Reference proteome</keyword>
<evidence type="ECO:0000259" key="10">
    <source>
        <dbReference type="Pfam" id="PF01699"/>
    </source>
</evidence>
<evidence type="ECO:0000313" key="12">
    <source>
        <dbReference type="Proteomes" id="UP001163152"/>
    </source>
</evidence>
<keyword evidence="8 9" id="KW-0472">Membrane</keyword>
<name>A0A9E9CBH4_9CYAN</name>
<feature type="transmembrane region" description="Helical" evidence="9">
    <location>
        <begin position="30"/>
        <end position="49"/>
    </location>
</feature>
<dbReference type="GO" id="GO:0016020">
    <property type="term" value="C:membrane"/>
    <property type="evidence" value="ECO:0007669"/>
    <property type="project" value="InterPro"/>
</dbReference>
<dbReference type="AlphaFoldDB" id="A0A9E9CBH4"/>
<dbReference type="InterPro" id="IPR004713">
    <property type="entry name" value="CaH_exchang"/>
</dbReference>
<dbReference type="GO" id="GO:0012505">
    <property type="term" value="C:endomembrane system"/>
    <property type="evidence" value="ECO:0007669"/>
    <property type="project" value="UniProtKB-SubCell"/>
</dbReference>
<dbReference type="Pfam" id="PF01699">
    <property type="entry name" value="Na_Ca_ex"/>
    <property type="match status" value="2"/>
</dbReference>
<feature type="domain" description="Sodium/calcium exchanger membrane region" evidence="10">
    <location>
        <begin position="29"/>
        <end position="181"/>
    </location>
</feature>
<gene>
    <name evidence="11" type="primary">cax</name>
    <name evidence="11" type="ORF">OXH18_00765</name>
</gene>
<keyword evidence="6 9" id="KW-1133">Transmembrane helix</keyword>
<evidence type="ECO:0000256" key="6">
    <source>
        <dbReference type="ARBA" id="ARBA00022989"/>
    </source>
</evidence>
<dbReference type="KEGG" id="tsin:OXH18_00765"/>
<dbReference type="GO" id="GO:0015369">
    <property type="term" value="F:calcium:proton antiporter activity"/>
    <property type="evidence" value="ECO:0007669"/>
    <property type="project" value="UniProtKB-UniRule"/>
</dbReference>
<dbReference type="InterPro" id="IPR004837">
    <property type="entry name" value="NaCa_Exmemb"/>
</dbReference>
<feature type="transmembrane region" description="Helical" evidence="9">
    <location>
        <begin position="125"/>
        <end position="149"/>
    </location>
</feature>
<comment type="function">
    <text evidence="9">Ca(+)/H(+) antiporter that extrudes calcium in exchange for external protons.</text>
</comment>
<keyword evidence="7 9" id="KW-0406">Ion transport</keyword>
<dbReference type="PANTHER" id="PTHR31503:SF22">
    <property type="entry name" value="VACUOLAR CALCIUM ION TRANSPORTER"/>
    <property type="match status" value="1"/>
</dbReference>
<keyword evidence="2 9" id="KW-0813">Transport</keyword>
<dbReference type="RefSeq" id="WP_268610490.1">
    <property type="nucleotide sequence ID" value="NZ_CP113797.1"/>
</dbReference>
<sequence>MSVKNLISFGLLIFIPISIAAEQLGWGALTVFITSAIAIVPLAIWLSTATEEVAVVAGPSIGGLLNALFGNATELIIALVALREGLVDIVKASITGTIVSNLLLVMGLSMLLGGLRYKEQEFQPVVARVNGSTMTLAVTALVLPALVVSTSGVNETEISKLSIAAAVILAVVYVLSLVFSLKTHSYLYDVGVVDLEERSDEATGEHIEAHKPNLWLWLGVLVVSTIAVAFESEIFVGAVEEATAGLGLSSLFTGVILLPLVGGAAEYVTAVRVALKNNMDLSVSVAMGSSLLVALLVAPILIVVGQLIGQPMDLNFNLFEVVAVTIAVLLANLISLDGRSNWLEGVLLLATYAVLGAAFYFHPVAEELAQLL</sequence>
<keyword evidence="3 9" id="KW-0109">Calcium transport</keyword>
<keyword evidence="5 9" id="KW-0106">Calcium</keyword>
<feature type="transmembrane region" description="Helical" evidence="9">
    <location>
        <begin position="250"/>
        <end position="269"/>
    </location>
</feature>
<evidence type="ECO:0000256" key="2">
    <source>
        <dbReference type="ARBA" id="ARBA00022448"/>
    </source>
</evidence>
<keyword evidence="9" id="KW-0050">Antiport</keyword>
<dbReference type="InterPro" id="IPR004798">
    <property type="entry name" value="CAX-like"/>
</dbReference>
<dbReference type="GO" id="GO:0006874">
    <property type="term" value="P:intracellular calcium ion homeostasis"/>
    <property type="evidence" value="ECO:0007669"/>
    <property type="project" value="TreeGrafter"/>
</dbReference>
<feature type="transmembrane region" description="Helical" evidence="9">
    <location>
        <begin position="346"/>
        <end position="365"/>
    </location>
</feature>
<comment type="similarity">
    <text evidence="9">Belongs to the Ca(2+):cation antiporter (CaCA) (TC 2.A.19) family.</text>
</comment>
<evidence type="ECO:0000256" key="1">
    <source>
        <dbReference type="ARBA" id="ARBA00004127"/>
    </source>
</evidence>
<accession>A0A9E9CBH4</accession>
<dbReference type="Gene3D" id="1.20.1420.30">
    <property type="entry name" value="NCX, central ion-binding region"/>
    <property type="match status" value="1"/>
</dbReference>
<evidence type="ECO:0000313" key="11">
    <source>
        <dbReference type="EMBL" id="WAL60560.1"/>
    </source>
</evidence>
<reference evidence="11" key="1">
    <citation type="submission" date="2022-12" db="EMBL/GenBank/DDBJ databases">
        <title>Polyphasic identification of a Novel Hot-Spring Cyanobacterium Ocullathermofonsia sinensis gen nov. sp. nov. and Genomic Insights on its Adaptations to the Thermal Habitat.</title>
        <authorList>
            <person name="Daroch M."/>
            <person name="Tang J."/>
            <person name="Jiang Y."/>
        </authorList>
    </citation>
    <scope>NUCLEOTIDE SEQUENCE</scope>
    <source>
        <strain evidence="11">PKUAC-SCTA174</strain>
    </source>
</reference>
<feature type="transmembrane region" description="Helical" evidence="9">
    <location>
        <begin position="61"/>
        <end position="82"/>
    </location>
</feature>
<evidence type="ECO:0000256" key="9">
    <source>
        <dbReference type="RuleBase" id="RU365028"/>
    </source>
</evidence>
<dbReference type="NCBIfam" id="TIGR00378">
    <property type="entry name" value="cax"/>
    <property type="match status" value="1"/>
</dbReference>
<feature type="transmembrane region" description="Helical" evidence="9">
    <location>
        <begin position="314"/>
        <end position="334"/>
    </location>
</feature>
<proteinExistence type="inferred from homology"/>
<feature type="transmembrane region" description="Helical" evidence="9">
    <location>
        <begin position="214"/>
        <end position="230"/>
    </location>
</feature>
<feature type="transmembrane region" description="Helical" evidence="9">
    <location>
        <begin position="94"/>
        <end position="113"/>
    </location>
</feature>
<dbReference type="Proteomes" id="UP001163152">
    <property type="component" value="Chromosome"/>
</dbReference>
<protein>
    <recommendedName>
        <fullName evidence="9">Ca(2+)/H(+) antiporter</fullName>
    </recommendedName>
</protein>
<evidence type="ECO:0000256" key="8">
    <source>
        <dbReference type="ARBA" id="ARBA00023136"/>
    </source>
</evidence>
<comment type="caution">
    <text evidence="9">Lacks conserved residue(s) required for the propagation of feature annotation.</text>
</comment>
<feature type="transmembrane region" description="Helical" evidence="9">
    <location>
        <begin position="161"/>
        <end position="181"/>
    </location>
</feature>
<dbReference type="InterPro" id="IPR044880">
    <property type="entry name" value="NCX_ion-bd_dom_sf"/>
</dbReference>
<evidence type="ECO:0000256" key="5">
    <source>
        <dbReference type="ARBA" id="ARBA00022837"/>
    </source>
</evidence>
<feature type="transmembrane region" description="Helical" evidence="9">
    <location>
        <begin position="281"/>
        <end position="308"/>
    </location>
</feature>